<keyword evidence="2" id="KW-0560">Oxidoreductase</keyword>
<dbReference type="Proteomes" id="UP000215902">
    <property type="component" value="Unassembled WGS sequence"/>
</dbReference>
<dbReference type="Gene3D" id="2.60.120.10">
    <property type="entry name" value="Jelly Rolls"/>
    <property type="match status" value="1"/>
</dbReference>
<evidence type="ECO:0008006" key="8">
    <source>
        <dbReference type="Google" id="ProtNLM"/>
    </source>
</evidence>
<dbReference type="GO" id="GO:0046872">
    <property type="term" value="F:metal ion binding"/>
    <property type="evidence" value="ECO:0007669"/>
    <property type="project" value="UniProtKB-KW"/>
</dbReference>
<reference evidence="4 7" key="1">
    <citation type="submission" date="2017-06" db="EMBL/GenBank/DDBJ databases">
        <title>A platform for efficient transgenesis in Macrostomum lignano, a flatworm model organism for stem cell research.</title>
        <authorList>
            <person name="Berezikov E."/>
        </authorList>
    </citation>
    <scope>NUCLEOTIDE SEQUENCE [LARGE SCALE GENOMIC DNA]</scope>
    <source>
        <strain evidence="4">DV1</strain>
        <tissue evidence="4">Whole organism</tissue>
    </source>
</reference>
<dbReference type="PANTHER" id="PTHR22966">
    <property type="entry name" value="2-AMINOETHANETHIOL DIOXYGENASE"/>
    <property type="match status" value="1"/>
</dbReference>
<dbReference type="PANTHER" id="PTHR22966:SF61">
    <property type="entry name" value="2-AMINOETHANETHIOL DIOXYGENASE"/>
    <property type="match status" value="1"/>
</dbReference>
<comment type="caution">
    <text evidence="4">The sequence shown here is derived from an EMBL/GenBank/DDBJ whole genome shotgun (WGS) entry which is preliminary data.</text>
</comment>
<keyword evidence="1" id="KW-0479">Metal-binding</keyword>
<dbReference type="InterPro" id="IPR011051">
    <property type="entry name" value="RmlC_Cupin_sf"/>
</dbReference>
<evidence type="ECO:0000313" key="4">
    <source>
        <dbReference type="EMBL" id="PAA53834.1"/>
    </source>
</evidence>
<dbReference type="SUPFAM" id="SSF51182">
    <property type="entry name" value="RmlC-like cupins"/>
    <property type="match status" value="1"/>
</dbReference>
<dbReference type="GO" id="GO:0005739">
    <property type="term" value="C:mitochondrion"/>
    <property type="evidence" value="ECO:0007669"/>
    <property type="project" value="TreeGrafter"/>
</dbReference>
<dbReference type="InterPro" id="IPR014710">
    <property type="entry name" value="RmlC-like_jellyroll"/>
</dbReference>
<evidence type="ECO:0000313" key="6">
    <source>
        <dbReference type="EMBL" id="PAA86377.1"/>
    </source>
</evidence>
<protein>
    <recommendedName>
        <fullName evidence="8">Cysteine dioxygenase</fullName>
    </recommendedName>
</protein>
<organism evidence="4 7">
    <name type="scientific">Macrostomum lignano</name>
    <dbReference type="NCBI Taxonomy" id="282301"/>
    <lineage>
        <taxon>Eukaryota</taxon>
        <taxon>Metazoa</taxon>
        <taxon>Spiralia</taxon>
        <taxon>Lophotrochozoa</taxon>
        <taxon>Platyhelminthes</taxon>
        <taxon>Rhabditophora</taxon>
        <taxon>Macrostomorpha</taxon>
        <taxon>Macrostomida</taxon>
        <taxon>Macrostomidae</taxon>
        <taxon>Macrostomum</taxon>
    </lineage>
</organism>
<dbReference type="AlphaFoldDB" id="A0A267DYV0"/>
<evidence type="ECO:0000256" key="1">
    <source>
        <dbReference type="ARBA" id="ARBA00022723"/>
    </source>
</evidence>
<dbReference type="STRING" id="282301.A0A267DYV0"/>
<proteinExistence type="predicted"/>
<dbReference type="EMBL" id="NIVC01000356">
    <property type="protein sequence ID" value="PAA84880.1"/>
    <property type="molecule type" value="Genomic_DNA"/>
</dbReference>
<name>A0A267DYV0_9PLAT</name>
<dbReference type="EMBL" id="NIVC01000282">
    <property type="protein sequence ID" value="PAA86377.1"/>
    <property type="molecule type" value="Genomic_DNA"/>
</dbReference>
<dbReference type="OrthoDB" id="271433at2759"/>
<dbReference type="EMBL" id="NIVC01003016">
    <property type="protein sequence ID" value="PAA53834.1"/>
    <property type="molecule type" value="Genomic_DNA"/>
</dbReference>
<evidence type="ECO:0000313" key="7">
    <source>
        <dbReference type="Proteomes" id="UP000215902"/>
    </source>
</evidence>
<keyword evidence="7" id="KW-1185">Reference proteome</keyword>
<evidence type="ECO:0000256" key="3">
    <source>
        <dbReference type="ARBA" id="ARBA00023004"/>
    </source>
</evidence>
<keyword evidence="3" id="KW-0408">Iron</keyword>
<accession>A0A267DYV0</accession>
<dbReference type="Pfam" id="PF07847">
    <property type="entry name" value="PCO_ADO"/>
    <property type="match status" value="1"/>
</dbReference>
<gene>
    <name evidence="6" type="ORF">BOX15_Mlig014344g2</name>
    <name evidence="4" type="ORF">BOX15_Mlig014344g5</name>
    <name evidence="5" type="ORF">BOX15_Mlig022166g1</name>
</gene>
<dbReference type="CDD" id="cd20289">
    <property type="entry name" value="cupin_ADO"/>
    <property type="match status" value="1"/>
</dbReference>
<dbReference type="InterPro" id="IPR012864">
    <property type="entry name" value="PCO/ADO"/>
</dbReference>
<sequence length="251" mass="27108">MTTRIAAVANAAYQLFSSVTEQGASSVSKDGLARLLQLLSNVGTKDVDFDTRLVTDASGTHSPPVLYLHIVENAALSMGIFVLRPGARIPLHDHPDMFGLCRLIHGSLRCRAYSPASASAAAAAKAALAARLLPRWQLPELTAVTLSTDGVFTSASQPLLLTPSEGGYHELQALGDGAAFIDILAPPYDHDLGQRVCRYYREVALPNSEEQNRQHLSADDEQQSKHVYLLEIPQPRDFVCGTVDYTGPKVT</sequence>
<evidence type="ECO:0000256" key="2">
    <source>
        <dbReference type="ARBA" id="ARBA00023002"/>
    </source>
</evidence>
<evidence type="ECO:0000313" key="5">
    <source>
        <dbReference type="EMBL" id="PAA84880.1"/>
    </source>
</evidence>
<dbReference type="GO" id="GO:0016702">
    <property type="term" value="F:oxidoreductase activity, acting on single donors with incorporation of molecular oxygen, incorporation of two atoms of oxygen"/>
    <property type="evidence" value="ECO:0007669"/>
    <property type="project" value="InterPro"/>
</dbReference>